<keyword evidence="9" id="KW-0282">Flagellum</keyword>
<keyword evidence="3 8" id="KW-0732">Signal</keyword>
<dbReference type="GO" id="GO:0009427">
    <property type="term" value="C:bacterial-type flagellum basal body, distal rod, L ring"/>
    <property type="evidence" value="ECO:0007669"/>
    <property type="project" value="InterPro"/>
</dbReference>
<protein>
    <recommendedName>
        <fullName evidence="7">Flagellar L-ring protein</fullName>
    </recommendedName>
    <alternativeName>
        <fullName evidence="7">Basal body L-ring protein</fullName>
    </alternativeName>
</protein>
<evidence type="ECO:0000256" key="8">
    <source>
        <dbReference type="SAM" id="SignalP"/>
    </source>
</evidence>
<evidence type="ECO:0000256" key="3">
    <source>
        <dbReference type="ARBA" id="ARBA00022729"/>
    </source>
</evidence>
<reference evidence="10" key="1">
    <citation type="submission" date="2017-02" db="EMBL/GenBank/DDBJ databases">
        <authorList>
            <person name="Varghese N."/>
            <person name="Submissions S."/>
        </authorList>
    </citation>
    <scope>NUCLEOTIDE SEQUENCE [LARGE SCALE GENOMIC DNA]</scope>
    <source>
        <strain evidence="10">R11H</strain>
    </source>
</reference>
<evidence type="ECO:0000256" key="6">
    <source>
        <dbReference type="ARBA" id="ARBA00023237"/>
    </source>
</evidence>
<evidence type="ECO:0000256" key="1">
    <source>
        <dbReference type="ARBA" id="ARBA00002591"/>
    </source>
</evidence>
<keyword evidence="6 7" id="KW-0998">Cell outer membrane</keyword>
<dbReference type="OrthoDB" id="9789227at2"/>
<keyword evidence="10" id="KW-1185">Reference proteome</keyword>
<dbReference type="HAMAP" id="MF_00415">
    <property type="entry name" value="FlgH"/>
    <property type="match status" value="1"/>
</dbReference>
<dbReference type="Proteomes" id="UP000190044">
    <property type="component" value="Unassembled WGS sequence"/>
</dbReference>
<dbReference type="EMBL" id="FUYP01000005">
    <property type="protein sequence ID" value="SKB41919.1"/>
    <property type="molecule type" value="Genomic_DNA"/>
</dbReference>
<evidence type="ECO:0000313" key="9">
    <source>
        <dbReference type="EMBL" id="SKB41919.1"/>
    </source>
</evidence>
<keyword evidence="9" id="KW-0969">Cilium</keyword>
<dbReference type="AlphaFoldDB" id="A0A1T5B484"/>
<evidence type="ECO:0000313" key="10">
    <source>
        <dbReference type="Proteomes" id="UP000190044"/>
    </source>
</evidence>
<organism evidence="9 10">
    <name type="scientific">Sphingopyxis flava</name>
    <dbReference type="NCBI Taxonomy" id="1507287"/>
    <lineage>
        <taxon>Bacteria</taxon>
        <taxon>Pseudomonadati</taxon>
        <taxon>Pseudomonadota</taxon>
        <taxon>Alphaproteobacteria</taxon>
        <taxon>Sphingomonadales</taxon>
        <taxon>Sphingomonadaceae</taxon>
        <taxon>Sphingopyxis</taxon>
    </lineage>
</organism>
<accession>A0A1T5B484</accession>
<evidence type="ECO:0000256" key="5">
    <source>
        <dbReference type="ARBA" id="ARBA00023143"/>
    </source>
</evidence>
<comment type="similarity">
    <text evidence="2 7">Belongs to the FlgH family.</text>
</comment>
<feature type="chain" id="PRO_5012594676" description="Flagellar L-ring protein" evidence="8">
    <location>
        <begin position="23"/>
        <end position="219"/>
    </location>
</feature>
<dbReference type="PANTHER" id="PTHR34933:SF1">
    <property type="entry name" value="FLAGELLAR L-RING PROTEIN"/>
    <property type="match status" value="1"/>
</dbReference>
<dbReference type="RefSeq" id="WP_079637712.1">
    <property type="nucleotide sequence ID" value="NZ_FUYP01000005.1"/>
</dbReference>
<comment type="subcellular location">
    <subcellularLocation>
        <location evidence="7">Cell outer membrane</location>
    </subcellularLocation>
    <subcellularLocation>
        <location evidence="7">Bacterial flagellum basal body</location>
    </subcellularLocation>
</comment>
<dbReference type="Pfam" id="PF02107">
    <property type="entry name" value="FlgH"/>
    <property type="match status" value="1"/>
</dbReference>
<dbReference type="GO" id="GO:0071973">
    <property type="term" value="P:bacterial-type flagellum-dependent cell motility"/>
    <property type="evidence" value="ECO:0007669"/>
    <property type="project" value="InterPro"/>
</dbReference>
<proteinExistence type="inferred from homology"/>
<dbReference type="PRINTS" id="PR01008">
    <property type="entry name" value="FLGLRINGFLGH"/>
</dbReference>
<dbReference type="GO" id="GO:0003774">
    <property type="term" value="F:cytoskeletal motor activity"/>
    <property type="evidence" value="ECO:0007669"/>
    <property type="project" value="InterPro"/>
</dbReference>
<name>A0A1T5B484_9SPHN</name>
<evidence type="ECO:0000256" key="7">
    <source>
        <dbReference type="HAMAP-Rule" id="MF_00415"/>
    </source>
</evidence>
<dbReference type="PANTHER" id="PTHR34933">
    <property type="entry name" value="FLAGELLAR L-RING PROTEIN"/>
    <property type="match status" value="1"/>
</dbReference>
<gene>
    <name evidence="7" type="primary">flgH</name>
    <name evidence="9" type="ORF">SAMN06295937_1005114</name>
</gene>
<keyword evidence="4 7" id="KW-0472">Membrane</keyword>
<sequence>MRPRLSSALIFALAAAPHGAAAKDKIPEDAFAATAPAPQAPPPPNGAIFQGGYVALTSGGRAGRVGDIVTIQLVERTVASKSNAAGTQRGGSLGLTPPSTGPLSLFSPSDIAMGGSNQFKGKGEASQSNQLAGEISVTIAEVYPNGTMLVKGEKLLTLNRGDERVQISGLIRAIDIGPDNRIASTRVADANIRYVGKGEIARASRQGWLQRFFSMISPF</sequence>
<comment type="subunit">
    <text evidence="7">The basal body constitutes a major portion of the flagellar organelle and consists of four rings (L,P,S, and M) mounted on a central rod.</text>
</comment>
<dbReference type="InterPro" id="IPR000527">
    <property type="entry name" value="Flag_Lring"/>
</dbReference>
<comment type="function">
    <text evidence="1 7">Assembles around the rod to form the L-ring and probably protects the motor/basal body from shearing forces during rotation.</text>
</comment>
<feature type="signal peptide" evidence="8">
    <location>
        <begin position="1"/>
        <end position="22"/>
    </location>
</feature>
<evidence type="ECO:0000256" key="2">
    <source>
        <dbReference type="ARBA" id="ARBA00006929"/>
    </source>
</evidence>
<dbReference type="GO" id="GO:0009279">
    <property type="term" value="C:cell outer membrane"/>
    <property type="evidence" value="ECO:0007669"/>
    <property type="project" value="UniProtKB-SubCell"/>
</dbReference>
<evidence type="ECO:0000256" key="4">
    <source>
        <dbReference type="ARBA" id="ARBA00023136"/>
    </source>
</evidence>
<keyword evidence="5 7" id="KW-0975">Bacterial flagellum</keyword>
<keyword evidence="9" id="KW-0966">Cell projection</keyword>